<dbReference type="KEGG" id="caer:CSV91_07025"/>
<dbReference type="InterPro" id="IPR036264">
    <property type="entry name" value="Bact_exopeptidase_dim_dom"/>
</dbReference>
<evidence type="ECO:0000256" key="4">
    <source>
        <dbReference type="ARBA" id="ARBA00022801"/>
    </source>
</evidence>
<keyword evidence="5" id="KW-0862">Zinc</keyword>
<keyword evidence="4" id="KW-0378">Hydrolase</keyword>
<dbReference type="RefSeq" id="WP_099432322.1">
    <property type="nucleotide sequence ID" value="NZ_CP024160.1"/>
</dbReference>
<keyword evidence="3" id="KW-0479">Metal-binding</keyword>
<evidence type="ECO:0000256" key="1">
    <source>
        <dbReference type="ARBA" id="ARBA00006247"/>
    </source>
</evidence>
<evidence type="ECO:0000313" key="7">
    <source>
        <dbReference type="EMBL" id="ATP54311.1"/>
    </source>
</evidence>
<dbReference type="SUPFAM" id="SSF53187">
    <property type="entry name" value="Zn-dependent exopeptidases"/>
    <property type="match status" value="1"/>
</dbReference>
<organism evidence="7 8">
    <name type="scientific">Collinsella aerofaciens</name>
    <dbReference type="NCBI Taxonomy" id="74426"/>
    <lineage>
        <taxon>Bacteria</taxon>
        <taxon>Bacillati</taxon>
        <taxon>Actinomycetota</taxon>
        <taxon>Coriobacteriia</taxon>
        <taxon>Coriobacteriales</taxon>
        <taxon>Coriobacteriaceae</taxon>
        <taxon>Collinsella</taxon>
    </lineage>
</organism>
<dbReference type="SUPFAM" id="SSF55031">
    <property type="entry name" value="Bacterial exopeptidase dimerisation domain"/>
    <property type="match status" value="1"/>
</dbReference>
<feature type="domain" description="Peptidase M20 dimerisation" evidence="6">
    <location>
        <begin position="214"/>
        <end position="352"/>
    </location>
</feature>
<evidence type="ECO:0000256" key="2">
    <source>
        <dbReference type="ARBA" id="ARBA00022670"/>
    </source>
</evidence>
<dbReference type="Pfam" id="PF01546">
    <property type="entry name" value="Peptidase_M20"/>
    <property type="match status" value="1"/>
</dbReference>
<evidence type="ECO:0000313" key="8">
    <source>
        <dbReference type="Proteomes" id="UP000225608"/>
    </source>
</evidence>
<accession>A0A2D1TY82</accession>
<dbReference type="Gene3D" id="3.40.630.10">
    <property type="entry name" value="Zn peptidases"/>
    <property type="match status" value="1"/>
</dbReference>
<dbReference type="Proteomes" id="UP000225608">
    <property type="component" value="Chromosome"/>
</dbReference>
<dbReference type="PANTHER" id="PTHR45962">
    <property type="entry name" value="N-FATTY-ACYL-AMINO ACID SYNTHASE/HYDROLASE PM20D1"/>
    <property type="match status" value="1"/>
</dbReference>
<dbReference type="InterPro" id="IPR047177">
    <property type="entry name" value="Pept_M20A"/>
</dbReference>
<dbReference type="InterPro" id="IPR011650">
    <property type="entry name" value="Peptidase_M20_dimer"/>
</dbReference>
<protein>
    <recommendedName>
        <fullName evidence="6">Peptidase M20 dimerisation domain-containing protein</fullName>
    </recommendedName>
</protein>
<dbReference type="InterPro" id="IPR002933">
    <property type="entry name" value="Peptidase_M20"/>
</dbReference>
<reference evidence="7 8" key="1">
    <citation type="submission" date="2017-10" db="EMBL/GenBank/DDBJ databases">
        <title>Complete genome sequence of Collinsella aerofaciens isolated from the gut of a healthy adult Indian.</title>
        <authorList>
            <person name="Bag S."/>
            <person name="Ghosh T.S."/>
            <person name="Das B."/>
        </authorList>
    </citation>
    <scope>NUCLEOTIDE SEQUENCE [LARGE SCALE GENOMIC DNA]</scope>
    <source>
        <strain evidence="8">indica</strain>
    </source>
</reference>
<dbReference type="Gene3D" id="3.30.70.360">
    <property type="match status" value="1"/>
</dbReference>
<dbReference type="AlphaFoldDB" id="A0A2D1TY82"/>
<dbReference type="GO" id="GO:0046872">
    <property type="term" value="F:metal ion binding"/>
    <property type="evidence" value="ECO:0007669"/>
    <property type="project" value="UniProtKB-KW"/>
</dbReference>
<keyword evidence="2" id="KW-0645">Protease</keyword>
<evidence type="ECO:0000256" key="3">
    <source>
        <dbReference type="ARBA" id="ARBA00022723"/>
    </source>
</evidence>
<dbReference type="PROSITE" id="PS00758">
    <property type="entry name" value="ARGE_DAPE_CPG2_1"/>
    <property type="match status" value="1"/>
</dbReference>
<dbReference type="EMBL" id="CP024160">
    <property type="protein sequence ID" value="ATP54311.1"/>
    <property type="molecule type" value="Genomic_DNA"/>
</dbReference>
<dbReference type="GO" id="GO:0006508">
    <property type="term" value="P:proteolysis"/>
    <property type="evidence" value="ECO:0007669"/>
    <property type="project" value="UniProtKB-KW"/>
</dbReference>
<sequence length="475" mass="51493">MAEVWRFFAHEDDFADIDEVGACERLGRVLSFPTISSMDAQTVDWQAFADLRAYMQQAWPRVFAAGEVELIDHSLLVTLAGIDPALKPVMLMGHMDVVPVVPGTETDWTHNPFSGHVDDTYIWGRGAIDMKDQVAGILEAVEYALAHGWQHERTLLLAFGQDEETTQCGAGAIGRVLEERGVELEYLIDEGDYRIVEAAEYGAGEGWLMHADLAEKGYADIVLRTKSEGGHSSNPYGGTSLEVLSRAIAAICDIEWPARVTDLLAAQLVELGLYTADEIAASKDAIVRDCLASKKLYPLVTTTCAPTQIEGGSTGANVMPQDMWVNINFRMLEGTSVADVVACCREAVATAGLAGRVEVELGPGSSEPSPSPRVGGPGLEAVRAIAARYFRDPKPTEENGSSAVGQEPMSIVPSTVIGATDAANYQRICHECIRFSAFVVDDDECDRGVHGTNERITRRAYLQGVRFLIALLQTL</sequence>
<proteinExistence type="inferred from homology"/>
<dbReference type="Pfam" id="PF07687">
    <property type="entry name" value="M20_dimer"/>
    <property type="match status" value="1"/>
</dbReference>
<dbReference type="GO" id="GO:0008233">
    <property type="term" value="F:peptidase activity"/>
    <property type="evidence" value="ECO:0007669"/>
    <property type="project" value="UniProtKB-KW"/>
</dbReference>
<gene>
    <name evidence="7" type="ORF">CSV91_07025</name>
</gene>
<comment type="similarity">
    <text evidence="1">Belongs to the peptidase M20A family.</text>
</comment>
<evidence type="ECO:0000259" key="6">
    <source>
        <dbReference type="Pfam" id="PF07687"/>
    </source>
</evidence>
<name>A0A2D1TY82_9ACTN</name>
<evidence type="ECO:0000256" key="5">
    <source>
        <dbReference type="ARBA" id="ARBA00022833"/>
    </source>
</evidence>
<dbReference type="Gene3D" id="1.10.150.900">
    <property type="match status" value="1"/>
</dbReference>
<dbReference type="InterPro" id="IPR001261">
    <property type="entry name" value="ArgE/DapE_CS"/>
</dbReference>
<dbReference type="PANTHER" id="PTHR45962:SF1">
    <property type="entry name" value="N-FATTY-ACYL-AMINO ACID SYNTHASE_HYDROLASE PM20D1"/>
    <property type="match status" value="1"/>
</dbReference>